<feature type="region of interest" description="Disordered" evidence="1">
    <location>
        <begin position="193"/>
        <end position="237"/>
    </location>
</feature>
<accession>A0ABR4LP46</accession>
<comment type="caution">
    <text evidence="2">The sequence shown here is derived from an EMBL/GenBank/DDBJ whole genome shotgun (WGS) entry which is preliminary data.</text>
</comment>
<sequence>MPQDTSADKPLQRDIDERDLNLDDDDEALFKALEDEDDTVYRAHRIEELNAEFATAGKGNRQATTVIRDSLYPTLKSDQTLLDFTTETNRCIIHFAHRDFARCATMDEHMRALATRHQDVRFARVDVRDTPFVAEKLKIRVLPCVIGFLDGVGVDRVVGFEGLGSGGSDGLDKFSTAALEMRLLWKGILSQKKFKDGDDEGSEEESEEDDDTKGRRGIRTGNARALNDGDDDDDDWN</sequence>
<evidence type="ECO:0000313" key="3">
    <source>
        <dbReference type="Proteomes" id="UP001610432"/>
    </source>
</evidence>
<organism evidence="2 3">
    <name type="scientific">Aspergillus lucknowensis</name>
    <dbReference type="NCBI Taxonomy" id="176173"/>
    <lineage>
        <taxon>Eukaryota</taxon>
        <taxon>Fungi</taxon>
        <taxon>Dikarya</taxon>
        <taxon>Ascomycota</taxon>
        <taxon>Pezizomycotina</taxon>
        <taxon>Eurotiomycetes</taxon>
        <taxon>Eurotiomycetidae</taxon>
        <taxon>Eurotiales</taxon>
        <taxon>Aspergillaceae</taxon>
        <taxon>Aspergillus</taxon>
        <taxon>Aspergillus subgen. Nidulantes</taxon>
    </lineage>
</organism>
<dbReference type="InterPro" id="IPR036249">
    <property type="entry name" value="Thioredoxin-like_sf"/>
</dbReference>
<protein>
    <submittedName>
        <fullName evidence="2">Thioredoxin-like protein</fullName>
    </submittedName>
</protein>
<dbReference type="EMBL" id="JBFXLQ010000026">
    <property type="protein sequence ID" value="KAL2866315.1"/>
    <property type="molecule type" value="Genomic_DNA"/>
</dbReference>
<dbReference type="SUPFAM" id="SSF52833">
    <property type="entry name" value="Thioredoxin-like"/>
    <property type="match status" value="1"/>
</dbReference>
<dbReference type="GeneID" id="98148234"/>
<dbReference type="RefSeq" id="XP_070885294.1">
    <property type="nucleotide sequence ID" value="XM_071033162.1"/>
</dbReference>
<dbReference type="PANTHER" id="PTHR21148">
    <property type="entry name" value="THIOREDOXIN DOMAIN-CONTAINING PROTEIN 9"/>
    <property type="match status" value="1"/>
</dbReference>
<proteinExistence type="predicted"/>
<dbReference type="Gene3D" id="3.40.30.10">
    <property type="entry name" value="Glutaredoxin"/>
    <property type="match status" value="1"/>
</dbReference>
<feature type="compositionally biased region" description="Acidic residues" evidence="1">
    <location>
        <begin position="197"/>
        <end position="211"/>
    </location>
</feature>
<feature type="compositionally biased region" description="Acidic residues" evidence="1">
    <location>
        <begin position="228"/>
        <end position="237"/>
    </location>
</feature>
<reference evidence="2 3" key="1">
    <citation type="submission" date="2024-07" db="EMBL/GenBank/DDBJ databases">
        <title>Section-level genome sequencing and comparative genomics of Aspergillus sections Usti and Cavernicolus.</title>
        <authorList>
            <consortium name="Lawrence Berkeley National Laboratory"/>
            <person name="Nybo J.L."/>
            <person name="Vesth T.C."/>
            <person name="Theobald S."/>
            <person name="Frisvad J.C."/>
            <person name="Larsen T.O."/>
            <person name="Kjaerboelling I."/>
            <person name="Rothschild-Mancinelli K."/>
            <person name="Lyhne E.K."/>
            <person name="Kogle M.E."/>
            <person name="Barry K."/>
            <person name="Clum A."/>
            <person name="Na H."/>
            <person name="Ledsgaard L."/>
            <person name="Lin J."/>
            <person name="Lipzen A."/>
            <person name="Kuo A."/>
            <person name="Riley R."/>
            <person name="Mondo S."/>
            <person name="Labutti K."/>
            <person name="Haridas S."/>
            <person name="Pangalinan J."/>
            <person name="Salamov A.A."/>
            <person name="Simmons B.A."/>
            <person name="Magnuson J.K."/>
            <person name="Chen J."/>
            <person name="Drula E."/>
            <person name="Henrissat B."/>
            <person name="Wiebenga A."/>
            <person name="Lubbers R.J."/>
            <person name="Gomes A.C."/>
            <person name="Macurrencykelacurrency M.R."/>
            <person name="Stajich J."/>
            <person name="Grigoriev I.V."/>
            <person name="Mortensen U.H."/>
            <person name="De Vries R.P."/>
            <person name="Baker S.E."/>
            <person name="Andersen M.R."/>
        </authorList>
    </citation>
    <scope>NUCLEOTIDE SEQUENCE [LARGE SCALE GENOMIC DNA]</scope>
    <source>
        <strain evidence="2 3">CBS 449.75</strain>
    </source>
</reference>
<keyword evidence="3" id="KW-1185">Reference proteome</keyword>
<dbReference type="Proteomes" id="UP001610432">
    <property type="component" value="Unassembled WGS sequence"/>
</dbReference>
<gene>
    <name evidence="2" type="ORF">BJX67DRAFT_382116</name>
</gene>
<evidence type="ECO:0000256" key="1">
    <source>
        <dbReference type="SAM" id="MobiDB-lite"/>
    </source>
</evidence>
<evidence type="ECO:0000313" key="2">
    <source>
        <dbReference type="EMBL" id="KAL2866315.1"/>
    </source>
</evidence>
<name>A0ABR4LP46_9EURO</name>